<dbReference type="GO" id="GO:0006538">
    <property type="term" value="P:L-glutamate catabolic process"/>
    <property type="evidence" value="ECO:0007669"/>
    <property type="project" value="InterPro"/>
</dbReference>
<dbReference type="Pfam" id="PF05088">
    <property type="entry name" value="Bac_GDH_CD"/>
    <property type="match status" value="1"/>
</dbReference>
<dbReference type="Pfam" id="PF21073">
    <property type="entry name" value="GDH_HM1"/>
    <property type="match status" value="1"/>
</dbReference>
<dbReference type="InterPro" id="IPR036291">
    <property type="entry name" value="NAD(P)-bd_dom_sf"/>
</dbReference>
<reference evidence="8 9" key="1">
    <citation type="submission" date="2020-04" db="EMBL/GenBank/DDBJ databases">
        <title>Genome sequence for Sphingorhabdus sp. strain M1.</title>
        <authorList>
            <person name="Park S.-J."/>
        </authorList>
    </citation>
    <scope>NUCLEOTIDE SEQUENCE [LARGE SCALE GENOMIC DNA]</scope>
    <source>
        <strain evidence="8 9">JK6</strain>
    </source>
</reference>
<sequence>MTASRKKRSARSDATPSKNTMADKLTSELASAFLESALPGENIGFDTEARAKAVEFALRCAEVRKTAEPNLLMESVSDADGNRYLRLAIVNDDMPFLVDSVCATIAGFNLNIERLIHPVVAIKRDDAGELRDLSAETTSGEKLESFIYIELERTDAKTRRKLERKLRSNLNDVAAAVTDWLKIQIALGEDADNLPDNEGTALIRWFLDRNFTLLAHEKIDRNGARTDQLGVARNREMPALSSESLKRAFTWFDEGGHAPLIIKSNRTATVHRHVLKDLIIIPIREAGKLSGLSITSGLWTSAALAAPPAKVPVLRSQMAQLFDKFEFASAGHAGKSLAHALTSLPHDLLISFKQEDLERLALISMSLLDRPRPKLHSVISPLARHLFAFVWLPREQLSTERRQNIEKMLIGATNAKILSWSNTLDEGGISSLRYTLDMSQDGKFPDPDVLDKKLENMVRGWRPEVESYLREAGQENRAAALAQRYADCFPGTYQSTYGAQEAASDILHLFSLERGGEKSTRLYRLDRDEEHFLRLKIYHLGGALPLSDAVPTLENFGFSVFQEIPTPLDEGRLGYIHDFQLELRNPDQRDSLIARATEIQDAITNVLEGLSENDRFNQLITTAGIDARSTVWFRAWFRYLRQTGLSYGLITVVEALAEARDVTQAMITLFRVSHDPAFTEDRALAAAEAVKAMDAALVHVHSIDDDRILRLIRAVIDSILRTNAFANKLGEALAFKIESAKIPELPAPLPWREIFVYSPRVEGIHLRAGPVARGGLRWSDRRDDFRTEVLGLMKAQRVKNAVIVPTGAKGGFFAKQLPSGDDRDAFLAEGVAAYKIFIRALLSITDNIVDGSVVPPENIVRHDEDDPYFVVAADKGTASFSDIANQIAIDQGFWLGDAFASGGSNGYDHKVMGITARGAWMSVQRHFAEMGVDVQKDPFSVVGVGDMSGDVFGNGMLLSKSIRLVAAFDHRHIFIDPDPDAKKSWAERKRLFELPRSSWDDYDKGLISKGGGVFSRQSKTIAISKEIAALLGLPDSSPVTPSQLMTAILAKDADLLWFGGIGTYVKAALENHIEVGDPANDKIRLNASQLRAKVVGEGANLGITQAARIEFSAHGGRINTDFIDNSAGVDCSDNEVNIKIALNAAMANGKIAPPARNELLKEMTEDVSALVLEDNRLQALSLSIAEMGGPKTLPSYVRLIEQFEERGQLNRIVEGLASNEDFMRRAEEQRGLYRPELAVLISTAKLALQHAIEQSNLSEDRSLDNELLNAFPKAMQSKHKDAILNHQLRKEIIATKLANRMINRMGLIDPFELADEEGCSLGEVAIAFVMAERIFHADALWASLDRAEISEEIRLLLFDRLAYVLRSHMADLMRIGVVDGQIDATVKMLSPGVRALNDKVDSLITAEGQLQAAKQTKRLVEAGATPEIAQKIANLYKNDGAAGISHLAQHREIDAIDVAAAFTKLGSLLGLDWAQMTATRINPSDPWDRLLVAGLARDFQQMRLDFLRRARSKDMDQFVENWVEKNMSRVAQFRKIIDRAQQSPRPSIAMLAQIAGQARIILSR</sequence>
<dbReference type="Pfam" id="PF21079">
    <property type="entry name" value="GDH_HM2"/>
    <property type="match status" value="1"/>
</dbReference>
<evidence type="ECO:0000256" key="1">
    <source>
        <dbReference type="ARBA" id="ARBA00023002"/>
    </source>
</evidence>
<dbReference type="InterPro" id="IPR007780">
    <property type="entry name" value="NAD_Glu_DH_bac"/>
</dbReference>
<proteinExistence type="predicted"/>
<dbReference type="EMBL" id="CP051217">
    <property type="protein sequence ID" value="QJB70783.1"/>
    <property type="molecule type" value="Genomic_DNA"/>
</dbReference>
<dbReference type="Pfam" id="PF21078">
    <property type="entry name" value="GDH_HM3"/>
    <property type="match status" value="1"/>
</dbReference>
<dbReference type="InterPro" id="IPR048381">
    <property type="entry name" value="GDH_C"/>
</dbReference>
<dbReference type="Pfam" id="PF21076">
    <property type="entry name" value="GDH_ACT2"/>
    <property type="match status" value="1"/>
</dbReference>
<keyword evidence="9" id="KW-1185">Reference proteome</keyword>
<evidence type="ECO:0000259" key="3">
    <source>
        <dbReference type="Pfam" id="PF05088"/>
    </source>
</evidence>
<feature type="region of interest" description="Disordered" evidence="2">
    <location>
        <begin position="1"/>
        <end position="21"/>
    </location>
</feature>
<evidence type="ECO:0000259" key="5">
    <source>
        <dbReference type="Pfam" id="PF21075"/>
    </source>
</evidence>
<gene>
    <name evidence="8" type="ORF">HF685_09690</name>
</gene>
<evidence type="ECO:0000313" key="9">
    <source>
        <dbReference type="Proteomes" id="UP000501600"/>
    </source>
</evidence>
<feature type="domain" description="NAD-specific glutamate dehydrogenase C-terminal" evidence="4">
    <location>
        <begin position="1230"/>
        <end position="1552"/>
    </location>
</feature>
<dbReference type="GO" id="GO:0004069">
    <property type="term" value="F:L-aspartate:2-oxoglutarate aminotransferase activity"/>
    <property type="evidence" value="ECO:0007669"/>
    <property type="project" value="InterPro"/>
</dbReference>
<feature type="domain" description="NAD-glutamate dehydrogenase ACT3" evidence="7">
    <location>
        <begin position="521"/>
        <end position="588"/>
    </location>
</feature>
<evidence type="ECO:0000313" key="8">
    <source>
        <dbReference type="EMBL" id="QJB70783.1"/>
    </source>
</evidence>
<organism evidence="8 9">
    <name type="scientific">Parasphingorhabdus halotolerans</name>
    <dbReference type="NCBI Taxonomy" id="2725558"/>
    <lineage>
        <taxon>Bacteria</taxon>
        <taxon>Pseudomonadati</taxon>
        <taxon>Pseudomonadota</taxon>
        <taxon>Alphaproteobacteria</taxon>
        <taxon>Sphingomonadales</taxon>
        <taxon>Sphingomonadaceae</taxon>
        <taxon>Parasphingorhabdus</taxon>
    </lineage>
</organism>
<dbReference type="InterPro" id="IPR049056">
    <property type="entry name" value="NAD_Glu_DH_HM3"/>
</dbReference>
<dbReference type="Pfam" id="PF21075">
    <property type="entry name" value="GDH_ACT1"/>
    <property type="match status" value="1"/>
</dbReference>
<dbReference type="InterPro" id="IPR024727">
    <property type="entry name" value="NAD_Glu_DH_N_ACT1"/>
</dbReference>
<dbReference type="Pfam" id="PF21077">
    <property type="entry name" value="GDH_ACT3"/>
    <property type="match status" value="1"/>
</dbReference>
<dbReference type="SUPFAM" id="SSF51735">
    <property type="entry name" value="NAD(P)-binding Rossmann-fold domains"/>
    <property type="match status" value="1"/>
</dbReference>
<dbReference type="InterPro" id="IPR049062">
    <property type="entry name" value="NAD_Glu_DH_ACT2"/>
</dbReference>
<name>A0A6H2DS24_9SPHN</name>
<dbReference type="Pfam" id="PF21074">
    <property type="entry name" value="GDH_C"/>
    <property type="match status" value="1"/>
</dbReference>
<dbReference type="PANTHER" id="PTHR43403">
    <property type="entry name" value="NAD-SPECIFIC GLUTAMATE DEHYDROGENASE"/>
    <property type="match status" value="1"/>
</dbReference>
<dbReference type="PANTHER" id="PTHR43403:SF1">
    <property type="entry name" value="NAD-SPECIFIC GLUTAMATE DEHYDROGENASE"/>
    <property type="match status" value="1"/>
</dbReference>
<feature type="domain" description="NAD-glutamate dehydrogenase catalytic" evidence="3">
    <location>
        <begin position="694"/>
        <end position="1184"/>
    </location>
</feature>
<dbReference type="KEGG" id="phao:HF685_09690"/>
<dbReference type="Proteomes" id="UP000501600">
    <property type="component" value="Chromosome"/>
</dbReference>
<feature type="domain" description="NAD-glutamate dehydrogenase N-terminal ACT1" evidence="5">
    <location>
        <begin position="86"/>
        <end position="166"/>
    </location>
</feature>
<dbReference type="InterPro" id="IPR049059">
    <property type="entry name" value="NAD_Glu_DH_HM1"/>
</dbReference>
<protein>
    <submittedName>
        <fullName evidence="8">NAD-glutamate dehydrogenase</fullName>
    </submittedName>
</protein>
<keyword evidence="1" id="KW-0560">Oxidoreductase</keyword>
<dbReference type="InterPro" id="IPR049058">
    <property type="entry name" value="NAD_Glu_DH_HM2"/>
</dbReference>
<accession>A0A6H2DS24</accession>
<evidence type="ECO:0000259" key="4">
    <source>
        <dbReference type="Pfam" id="PF21074"/>
    </source>
</evidence>
<dbReference type="SUPFAM" id="SSF53223">
    <property type="entry name" value="Aminoacid dehydrogenase-like, N-terminal domain"/>
    <property type="match status" value="1"/>
</dbReference>
<feature type="domain" description="NAD-glutamate dehydrogenase ACT2" evidence="6">
    <location>
        <begin position="382"/>
        <end position="461"/>
    </location>
</feature>
<dbReference type="InterPro" id="IPR046346">
    <property type="entry name" value="Aminoacid_DH-like_N_sf"/>
</dbReference>
<dbReference type="Gene3D" id="3.40.50.720">
    <property type="entry name" value="NAD(P)-binding Rossmann-like Domain"/>
    <property type="match status" value="1"/>
</dbReference>
<dbReference type="InterPro" id="IPR028971">
    <property type="entry name" value="NAD-GDH_cat"/>
</dbReference>
<evidence type="ECO:0000259" key="7">
    <source>
        <dbReference type="Pfam" id="PF21077"/>
    </source>
</evidence>
<dbReference type="PIRSF" id="PIRSF036761">
    <property type="entry name" value="GDH_Mll4104"/>
    <property type="match status" value="1"/>
</dbReference>
<dbReference type="InterPro" id="IPR049064">
    <property type="entry name" value="NAD_Glu_DH_ACT3"/>
</dbReference>
<evidence type="ECO:0000256" key="2">
    <source>
        <dbReference type="SAM" id="MobiDB-lite"/>
    </source>
</evidence>
<evidence type="ECO:0000259" key="6">
    <source>
        <dbReference type="Pfam" id="PF21076"/>
    </source>
</evidence>
<dbReference type="GO" id="GO:0004352">
    <property type="term" value="F:glutamate dehydrogenase (NAD+) activity"/>
    <property type="evidence" value="ECO:0007669"/>
    <property type="project" value="InterPro"/>
</dbReference>